<proteinExistence type="predicted"/>
<feature type="transmembrane region" description="Helical" evidence="2">
    <location>
        <begin position="12"/>
        <end position="36"/>
    </location>
</feature>
<dbReference type="EMBL" id="JAEMNV010000001">
    <property type="protein sequence ID" value="MBJ8337269.1"/>
    <property type="molecule type" value="Genomic_DNA"/>
</dbReference>
<keyword evidence="4" id="KW-1185">Reference proteome</keyword>
<keyword evidence="2" id="KW-1133">Transmembrane helix</keyword>
<evidence type="ECO:0000313" key="4">
    <source>
        <dbReference type="Proteomes" id="UP000655868"/>
    </source>
</evidence>
<organism evidence="3 4">
    <name type="scientific">Antrihabitans stalagmiti</name>
    <dbReference type="NCBI Taxonomy" id="2799499"/>
    <lineage>
        <taxon>Bacteria</taxon>
        <taxon>Bacillati</taxon>
        <taxon>Actinomycetota</taxon>
        <taxon>Actinomycetes</taxon>
        <taxon>Mycobacteriales</taxon>
        <taxon>Nocardiaceae</taxon>
        <taxon>Antrihabitans</taxon>
    </lineage>
</organism>
<reference evidence="3" key="1">
    <citation type="submission" date="2020-12" db="EMBL/GenBank/DDBJ databases">
        <title>Antrihabitans popcorni sp. nov. and Antrihabitans auranticaus sp. nov., isolated from a larva cave.</title>
        <authorList>
            <person name="Lee S.D."/>
            <person name="Kim I.S."/>
        </authorList>
    </citation>
    <scope>NUCLEOTIDE SEQUENCE</scope>
    <source>
        <strain evidence="3">YC3-6</strain>
    </source>
</reference>
<feature type="region of interest" description="Disordered" evidence="1">
    <location>
        <begin position="135"/>
        <end position="154"/>
    </location>
</feature>
<name>A0A934NL83_9NOCA</name>
<keyword evidence="2" id="KW-0812">Transmembrane</keyword>
<evidence type="ECO:0000313" key="3">
    <source>
        <dbReference type="EMBL" id="MBJ8337269.1"/>
    </source>
</evidence>
<dbReference type="AlphaFoldDB" id="A0A934NL83"/>
<gene>
    <name evidence="3" type="ORF">JGU71_00070</name>
</gene>
<comment type="caution">
    <text evidence="3">The sequence shown here is derived from an EMBL/GenBank/DDBJ whole genome shotgun (WGS) entry which is preliminary data.</text>
</comment>
<accession>A0A934NL83</accession>
<dbReference type="Proteomes" id="UP000655868">
    <property type="component" value="Unassembled WGS sequence"/>
</dbReference>
<keyword evidence="2" id="KW-0472">Membrane</keyword>
<protein>
    <submittedName>
        <fullName evidence="3">Uncharacterized protein</fullName>
    </submittedName>
</protein>
<evidence type="ECO:0000256" key="1">
    <source>
        <dbReference type="SAM" id="MobiDB-lite"/>
    </source>
</evidence>
<evidence type="ECO:0000256" key="2">
    <source>
        <dbReference type="SAM" id="Phobius"/>
    </source>
</evidence>
<sequence length="200" mass="22024">MYKAVGGPEWSRIVTMLAMFGVAFPLIAAATLVSVVQDSEGRNPIRVARGVVATLRGPLFKGMTPVLLRYVKPGSHPSDIDTEPLLERWRAELLAPRAFSWTISNSSNIEYHHIEFERRAAPSSAIANAANKHSVSSASRNVRDRTSQTGSNATGALSGWWQYRCPERATASRRTMAVRSARMPTTSVRRRCLVRPLCGC</sequence>